<dbReference type="AlphaFoldDB" id="A0A6I3SSK4"/>
<dbReference type="EMBL" id="BMKG01000004">
    <property type="protein sequence ID" value="GGB92336.1"/>
    <property type="molecule type" value="Genomic_DNA"/>
</dbReference>
<evidence type="ECO:0000313" key="4">
    <source>
        <dbReference type="Proteomes" id="UP000430634"/>
    </source>
</evidence>
<reference evidence="3 4" key="3">
    <citation type="submission" date="2019-11" db="EMBL/GenBank/DDBJ databases">
        <title>Type strains purchased from KCTC, JCM and DSMZ.</title>
        <authorList>
            <person name="Lu H."/>
        </authorList>
    </citation>
    <scope>NUCLEOTIDE SEQUENCE [LARGE SCALE GENOMIC DNA]</scope>
    <source>
        <strain evidence="3 4">KCTC 52429</strain>
    </source>
</reference>
<keyword evidence="5" id="KW-1185">Reference proteome</keyword>
<protein>
    <submittedName>
        <fullName evidence="3">PEP-CTERM sorting domain-containing protein</fullName>
    </submittedName>
</protein>
<dbReference type="RefSeq" id="WP_155469401.1">
    <property type="nucleotide sequence ID" value="NZ_BMKG01000004.1"/>
</dbReference>
<evidence type="ECO:0000313" key="3">
    <source>
        <dbReference type="EMBL" id="MTV52064.1"/>
    </source>
</evidence>
<evidence type="ECO:0000313" key="2">
    <source>
        <dbReference type="EMBL" id="GGB92336.1"/>
    </source>
</evidence>
<feature type="signal peptide" evidence="1">
    <location>
        <begin position="1"/>
        <end position="28"/>
    </location>
</feature>
<name>A0A6I3SSK4_9BURK</name>
<dbReference type="InterPro" id="IPR013424">
    <property type="entry name" value="Ice-binding_C"/>
</dbReference>
<dbReference type="NCBIfam" id="TIGR02595">
    <property type="entry name" value="PEP_CTERM"/>
    <property type="match status" value="1"/>
</dbReference>
<proteinExistence type="predicted"/>
<dbReference type="Proteomes" id="UP000622638">
    <property type="component" value="Unassembled WGS sequence"/>
</dbReference>
<organism evidence="3 4">
    <name type="scientific">Pseudoduganella buxea</name>
    <dbReference type="NCBI Taxonomy" id="1949069"/>
    <lineage>
        <taxon>Bacteria</taxon>
        <taxon>Pseudomonadati</taxon>
        <taxon>Pseudomonadota</taxon>
        <taxon>Betaproteobacteria</taxon>
        <taxon>Burkholderiales</taxon>
        <taxon>Oxalobacteraceae</taxon>
        <taxon>Telluria group</taxon>
        <taxon>Pseudoduganella</taxon>
    </lineage>
</organism>
<feature type="chain" id="PRO_5026349201" evidence="1">
    <location>
        <begin position="29"/>
        <end position="234"/>
    </location>
</feature>
<evidence type="ECO:0000256" key="1">
    <source>
        <dbReference type="SAM" id="SignalP"/>
    </source>
</evidence>
<evidence type="ECO:0000313" key="5">
    <source>
        <dbReference type="Proteomes" id="UP000622638"/>
    </source>
</evidence>
<accession>A0A6I3SSK4</accession>
<sequence length="234" mass="25594">MYQKSSLSKHFARALMAIGLIAASSAFAAPATLSTTVTGPGWGGTPNHIFGTLPQGVDYTLTTTLNYDSDFIQNDNGVDIVWGDMVLTLTAGDVRLEYVTPQQTASYLGVRLLQSDNADGYNNELLMYNGFTIDNGGNEFEVWQSIRWKDGTAAPVDFLRTPQQFAWGDDYRIESNIVARQSGEWLGYVDVAAYQGSVTVSMVPEPSQFGMLAAGLIVGAVALRRRRPAERSRY</sequence>
<keyword evidence="1" id="KW-0732">Signal</keyword>
<reference evidence="2" key="4">
    <citation type="submission" date="2024-05" db="EMBL/GenBank/DDBJ databases">
        <authorList>
            <person name="Sun Q."/>
            <person name="Zhou Y."/>
        </authorList>
    </citation>
    <scope>NUCLEOTIDE SEQUENCE</scope>
    <source>
        <strain evidence="2">CGMCC 1.15931</strain>
    </source>
</reference>
<reference evidence="5" key="2">
    <citation type="journal article" date="2019" name="Int. J. Syst. Evol. Microbiol.">
        <title>The Global Catalogue of Microorganisms (GCM) 10K type strain sequencing project: providing services to taxonomists for standard genome sequencing and annotation.</title>
        <authorList>
            <consortium name="The Broad Institute Genomics Platform"/>
            <consortium name="The Broad Institute Genome Sequencing Center for Infectious Disease"/>
            <person name="Wu L."/>
            <person name="Ma J."/>
        </authorList>
    </citation>
    <scope>NUCLEOTIDE SEQUENCE [LARGE SCALE GENOMIC DNA]</scope>
    <source>
        <strain evidence="5">CGMCC 1.15931</strain>
    </source>
</reference>
<dbReference type="Proteomes" id="UP000430634">
    <property type="component" value="Unassembled WGS sequence"/>
</dbReference>
<dbReference type="OrthoDB" id="9856880at2"/>
<gene>
    <name evidence="2" type="ORF">GCM10011572_12910</name>
    <name evidence="3" type="ORF">GM672_04870</name>
</gene>
<dbReference type="EMBL" id="WNKZ01000008">
    <property type="protein sequence ID" value="MTV52064.1"/>
    <property type="molecule type" value="Genomic_DNA"/>
</dbReference>
<comment type="caution">
    <text evidence="3">The sequence shown here is derived from an EMBL/GenBank/DDBJ whole genome shotgun (WGS) entry which is preliminary data.</text>
</comment>
<reference evidence="2" key="1">
    <citation type="journal article" date="2014" name="Int. J. Syst. Evol. Microbiol.">
        <title>Complete genome of a new Firmicutes species belonging to the dominant human colonic microbiota ('Ruminococcus bicirculans') reveals two chromosomes and a selective capacity to utilize plant glucans.</title>
        <authorList>
            <consortium name="NISC Comparative Sequencing Program"/>
            <person name="Wegmann U."/>
            <person name="Louis P."/>
            <person name="Goesmann A."/>
            <person name="Henrissat B."/>
            <person name="Duncan S.H."/>
            <person name="Flint H.J."/>
        </authorList>
    </citation>
    <scope>NUCLEOTIDE SEQUENCE</scope>
    <source>
        <strain evidence="2">CGMCC 1.15931</strain>
    </source>
</reference>